<dbReference type="InterPro" id="IPR006108">
    <property type="entry name" value="3HC_DH_C"/>
</dbReference>
<feature type="domain" description="3-hydroxyacyl-CoA dehydrogenase NAD binding" evidence="3">
    <location>
        <begin position="14"/>
        <end position="190"/>
    </location>
</feature>
<dbReference type="InterPro" id="IPR041040">
    <property type="entry name" value="3HCDH_RFF"/>
</dbReference>
<accession>A0A327KV30</accession>
<dbReference type="SUPFAM" id="SSF51735">
    <property type="entry name" value="NAD(P)-binding Rossmann-fold domains"/>
    <property type="match status" value="1"/>
</dbReference>
<dbReference type="Gene3D" id="1.10.1040.50">
    <property type="match status" value="1"/>
</dbReference>
<dbReference type="InterPro" id="IPR008927">
    <property type="entry name" value="6-PGluconate_DH-like_C_sf"/>
</dbReference>
<evidence type="ECO:0000313" key="5">
    <source>
        <dbReference type="EMBL" id="RAI41834.1"/>
    </source>
</evidence>
<dbReference type="GO" id="GO:0070403">
    <property type="term" value="F:NAD+ binding"/>
    <property type="evidence" value="ECO:0007669"/>
    <property type="project" value="InterPro"/>
</dbReference>
<dbReference type="EMBL" id="NPEX01000174">
    <property type="protein sequence ID" value="RAI41834.1"/>
    <property type="molecule type" value="Genomic_DNA"/>
</dbReference>
<evidence type="ECO:0000256" key="1">
    <source>
        <dbReference type="ARBA" id="ARBA00023002"/>
    </source>
</evidence>
<dbReference type="GO" id="GO:0008691">
    <property type="term" value="F:3-hydroxybutyryl-CoA dehydrogenase activity"/>
    <property type="evidence" value="ECO:0007669"/>
    <property type="project" value="InterPro"/>
</dbReference>
<evidence type="ECO:0000313" key="6">
    <source>
        <dbReference type="Proteomes" id="UP000249130"/>
    </source>
</evidence>
<protein>
    <submittedName>
        <fullName evidence="5">3-hydroxyacyl-CoA dehydrogenase PaaC</fullName>
    </submittedName>
</protein>
<dbReference type="FunFam" id="3.40.50.720:FF:000009">
    <property type="entry name" value="Fatty oxidation complex, alpha subunit"/>
    <property type="match status" value="1"/>
</dbReference>
<dbReference type="SUPFAM" id="SSF48179">
    <property type="entry name" value="6-phosphogluconate dehydrogenase C-terminal domain-like"/>
    <property type="match status" value="2"/>
</dbReference>
<dbReference type="InterPro" id="IPR006180">
    <property type="entry name" value="3-OHacyl-CoA_DH_CS"/>
</dbReference>
<dbReference type="PANTHER" id="PTHR48075:SF5">
    <property type="entry name" value="3-HYDROXYBUTYRYL-COA DEHYDROGENASE"/>
    <property type="match status" value="1"/>
</dbReference>
<dbReference type="InterPro" id="IPR036291">
    <property type="entry name" value="NAD(P)-bd_dom_sf"/>
</dbReference>
<feature type="domain" description="3-hydroxyacyl-CoA dehydrogenase C-terminal" evidence="2">
    <location>
        <begin position="420"/>
        <end position="504"/>
    </location>
</feature>
<keyword evidence="1" id="KW-0560">Oxidoreductase</keyword>
<reference evidence="5 6" key="1">
    <citation type="submission" date="2017-07" db="EMBL/GenBank/DDBJ databases">
        <title>Draft Genome Sequences of Select Purple Nonsulfur Bacteria.</title>
        <authorList>
            <person name="Lasarre B."/>
            <person name="Mckinlay J.B."/>
        </authorList>
    </citation>
    <scope>NUCLEOTIDE SEQUENCE [LARGE SCALE GENOMIC DNA]</scope>
    <source>
        <strain evidence="5 6">DSM 5909</strain>
    </source>
</reference>
<keyword evidence="6" id="KW-1185">Reference proteome</keyword>
<dbReference type="Pfam" id="PF00725">
    <property type="entry name" value="3HCDH"/>
    <property type="match status" value="2"/>
</dbReference>
<dbReference type="PANTHER" id="PTHR48075">
    <property type="entry name" value="3-HYDROXYACYL-COA DEHYDROGENASE FAMILY PROTEIN"/>
    <property type="match status" value="1"/>
</dbReference>
<feature type="domain" description="3-hydroxybutyryl-CoA dehydrogenase reduced Rossmann-fold" evidence="4">
    <location>
        <begin position="351"/>
        <end position="419"/>
    </location>
</feature>
<dbReference type="Proteomes" id="UP000249130">
    <property type="component" value="Unassembled WGS sequence"/>
</dbReference>
<comment type="caution">
    <text evidence="5">The sequence shown here is derived from an EMBL/GenBank/DDBJ whole genome shotgun (WGS) entry which is preliminary data.</text>
</comment>
<dbReference type="Pfam" id="PF18321">
    <property type="entry name" value="3HCDH_RFF"/>
    <property type="match status" value="1"/>
</dbReference>
<organism evidence="5 6">
    <name type="scientific">Rhodoplanes roseus</name>
    <dbReference type="NCBI Taxonomy" id="29409"/>
    <lineage>
        <taxon>Bacteria</taxon>
        <taxon>Pseudomonadati</taxon>
        <taxon>Pseudomonadota</taxon>
        <taxon>Alphaproteobacteria</taxon>
        <taxon>Hyphomicrobiales</taxon>
        <taxon>Nitrobacteraceae</taxon>
        <taxon>Rhodoplanes</taxon>
    </lineage>
</organism>
<evidence type="ECO:0000259" key="3">
    <source>
        <dbReference type="Pfam" id="PF02737"/>
    </source>
</evidence>
<proteinExistence type="predicted"/>
<dbReference type="NCBIfam" id="TIGR02279">
    <property type="entry name" value="PaaC-3OHAcCoADH"/>
    <property type="match status" value="1"/>
</dbReference>
<name>A0A327KV30_9BRAD</name>
<dbReference type="AlphaFoldDB" id="A0A327KV30"/>
<gene>
    <name evidence="5" type="primary">paaC</name>
    <name evidence="5" type="ORF">CH341_20815</name>
</gene>
<dbReference type="PROSITE" id="PS00067">
    <property type="entry name" value="3HCDH"/>
    <property type="match status" value="1"/>
</dbReference>
<dbReference type="InterPro" id="IPR006176">
    <property type="entry name" value="3-OHacyl-CoA_DH_NAD-bd"/>
</dbReference>
<dbReference type="Pfam" id="PF02737">
    <property type="entry name" value="3HCDH_N"/>
    <property type="match status" value="1"/>
</dbReference>
<dbReference type="NCBIfam" id="NF006124">
    <property type="entry name" value="PRK08268.1"/>
    <property type="match status" value="1"/>
</dbReference>
<dbReference type="InterPro" id="IPR011967">
    <property type="entry name" value="3-OHacyl-CoA_DH_PaaH"/>
</dbReference>
<dbReference type="GO" id="GO:0006631">
    <property type="term" value="P:fatty acid metabolic process"/>
    <property type="evidence" value="ECO:0007669"/>
    <property type="project" value="InterPro"/>
</dbReference>
<dbReference type="GO" id="GO:0010124">
    <property type="term" value="P:phenylacetate catabolic process"/>
    <property type="evidence" value="ECO:0007669"/>
    <property type="project" value="InterPro"/>
</dbReference>
<evidence type="ECO:0000259" key="2">
    <source>
        <dbReference type="Pfam" id="PF00725"/>
    </source>
</evidence>
<dbReference type="RefSeq" id="WP_111420919.1">
    <property type="nucleotide sequence ID" value="NZ_NPEX01000174.1"/>
</dbReference>
<evidence type="ECO:0000259" key="4">
    <source>
        <dbReference type="Pfam" id="PF18321"/>
    </source>
</evidence>
<dbReference type="Gene3D" id="3.40.50.720">
    <property type="entry name" value="NAD(P)-binding Rossmann-like Domain"/>
    <property type="match status" value="1"/>
</dbReference>
<dbReference type="OrthoDB" id="9771883at2"/>
<sequence length="514" mass="53429">MTDAAAALAATVPVAVIGAGTMGSGIALVAAKAGHPVLLHDANPQAIQRGIDGLRRDLDRLVDKGKISAAARDAQLGRITPMPSIDDIGPAGFVIEAIIEDFSVKRDLFRRVEAAVAPNAILSTNTSSLSVTALAAVIERPERFLGVHFFNPAPILPLVEIVSGHVTAPAVAATAFATCRAWGKTPVHCRSTPGFIVNRVARPFYGETLRLIAEGAATPATLDAILREAGGFRMGPCELMDLIGHDVNYAVTRTVWELLFQDPRYKPSLVQKELVDSGQLGRKTGRGFYDYAKGAPPPVPDDAPAGPRPTSIVIEGDLGPAAALGALAQTAGLTVETRDGGGMIRVDGVALALTDGRSATARFAADGGPEILFDLALDYGTAGRIAIAAADQAPASALATAAGFFQALGKTVSVLDDAPGLVVMRTVAMLINEAADAAHQRVGSIADIDLSMLKGVNYPRGPLAWCDTLGAARIAAVIDGLAAAYGEDRYRTAPLLRRRALTGRPFHSSTPSGH</sequence>
<feature type="domain" description="3-hydroxyacyl-CoA dehydrogenase C-terminal" evidence="2">
    <location>
        <begin position="194"/>
        <end position="291"/>
    </location>
</feature>